<proteinExistence type="inferred from homology"/>
<evidence type="ECO:0000256" key="5">
    <source>
        <dbReference type="ARBA" id="ARBA00022679"/>
    </source>
</evidence>
<feature type="compositionally biased region" description="Low complexity" evidence="13">
    <location>
        <begin position="648"/>
        <end position="676"/>
    </location>
</feature>
<feature type="region of interest" description="Disordered" evidence="13">
    <location>
        <begin position="644"/>
        <end position="683"/>
    </location>
</feature>
<evidence type="ECO:0000256" key="12">
    <source>
        <dbReference type="ARBA" id="ARBA00048418"/>
    </source>
</evidence>
<accession>A0A0L7R5B7</accession>
<evidence type="ECO:0000256" key="2">
    <source>
        <dbReference type="ARBA" id="ARBA00009026"/>
    </source>
</evidence>
<keyword evidence="9" id="KW-0694">RNA-binding</keyword>
<feature type="region of interest" description="Disordered" evidence="13">
    <location>
        <begin position="702"/>
        <end position="745"/>
    </location>
</feature>
<keyword evidence="14" id="KW-0732">Signal</keyword>
<dbReference type="GO" id="GO:0034587">
    <property type="term" value="P:piRNA processing"/>
    <property type="evidence" value="ECO:0007669"/>
    <property type="project" value="TreeGrafter"/>
</dbReference>
<dbReference type="OrthoDB" id="2154311at2759"/>
<organism evidence="15 16">
    <name type="scientific">Habropoda laboriosa</name>
    <dbReference type="NCBI Taxonomy" id="597456"/>
    <lineage>
        <taxon>Eukaryota</taxon>
        <taxon>Metazoa</taxon>
        <taxon>Ecdysozoa</taxon>
        <taxon>Arthropoda</taxon>
        <taxon>Hexapoda</taxon>
        <taxon>Insecta</taxon>
        <taxon>Pterygota</taxon>
        <taxon>Neoptera</taxon>
        <taxon>Endopterygota</taxon>
        <taxon>Hymenoptera</taxon>
        <taxon>Apocrita</taxon>
        <taxon>Aculeata</taxon>
        <taxon>Apoidea</taxon>
        <taxon>Anthophila</taxon>
        <taxon>Apidae</taxon>
        <taxon>Habropoda</taxon>
    </lineage>
</organism>
<keyword evidence="7" id="KW-0479">Metal-binding</keyword>
<dbReference type="STRING" id="597456.A0A0L7R5B7"/>
<evidence type="ECO:0000256" key="14">
    <source>
        <dbReference type="SAM" id="SignalP"/>
    </source>
</evidence>
<evidence type="ECO:0000256" key="1">
    <source>
        <dbReference type="ARBA" id="ARBA00001946"/>
    </source>
</evidence>
<dbReference type="PANTHER" id="PTHR21404:SF3">
    <property type="entry name" value="SMALL RNA 2'-O-METHYLTRANSFERASE"/>
    <property type="match status" value="1"/>
</dbReference>
<dbReference type="Gene3D" id="3.40.50.150">
    <property type="entry name" value="Vaccinia Virus protein VP39"/>
    <property type="match status" value="1"/>
</dbReference>
<reference evidence="15 16" key="1">
    <citation type="submission" date="2015-07" db="EMBL/GenBank/DDBJ databases">
        <title>The genome of Habropoda laboriosa.</title>
        <authorList>
            <person name="Pan H."/>
            <person name="Kapheim K."/>
        </authorList>
    </citation>
    <scope>NUCLEOTIDE SEQUENCE [LARGE SCALE GENOMIC DNA]</scope>
    <source>
        <strain evidence="15">0110345459</strain>
    </source>
</reference>
<keyword evidence="5 15" id="KW-0808">Transferase</keyword>
<dbReference type="GO" id="GO:0005737">
    <property type="term" value="C:cytoplasm"/>
    <property type="evidence" value="ECO:0007669"/>
    <property type="project" value="TreeGrafter"/>
</dbReference>
<sequence length="1198" mass="135474">MIIVLFHVLYLFGKFVYQNYRTNKRKALNDDAVIEEKQFKISERDYKLRDPEAPQDIEKHVVRFFPPAYIQRYVAVSDLLSRSKYQGKLRKIVDFGCAELDFFVYLKNTAGVEEVLCVDIDRRLLESYKDKSAPLVSEYIQSRTTPLVVEVCEGSVTHNDKKLEKTDAVICIELIEHLYPDTLTDLPHNIFGYIKPKLAIITTPNADFNVLFPNFSGFRHPDHKFEWTRQQFQDWAENVTLRYSDYKVRFEGICKGPEGTEHLGCCTQMALFERVSDENVCSCGIEGLFKTVVRHEYPFRVDNRSDEEKILDEAAFYIRHLSYKDCDMEEEVPLQKLLDMLKSFHISINVLQTILEEAGWVVENRESGPVVLVPSESFSDYSAVENELWNDNFPTDEDDWNREPGPPVHSIRFLEQNSLDNWDDQHWDEEPSIIIPQNNTTLEDNTYPFDEENVLLDNVSETREGTEILEEYNSDISNKENLQAISNINNLDDSIQDNASSFLNESTQLSVSSFNTKSEDTKEDAFSGITLSSQDDNVSSTADNLNEILSFPRFISVSRASTSPQPYLLQSVKMDRHFGNDSMCNQSMSSHWMLDSSIEQENVSINTTTDASIDKCSKKNNFNNCSHLHTIYLNKSCNETEEEDSDVTSLSSNINESTSSFSQDQMQSVQQNSNVSTNDFPLRDQLQSNSSISLANSALIESQPQFTSSPKVETKVSAVGKKRRSLDYKEERSNSNSSNITQQSELISLSDNPSLESSNNALLQSTNDANISTATTVNLSTMKDWTRNFSEVTLTSSDTTSTLGSTLNDDRKTVEILAATSSLSSDDSLEKNEMLHVNVTTINKDKWSSCTTEKSGREQTKPDTIKTNDKEALDCDRKIPLSNQPLTIESESKTDLKSELYNVRDLASAKNVHSTESSRNRTKDSSLKNISLVSSLHFEDTRDVQFTSVLKSEKQLECDVENGESKCRNTDFSVVAVVENIELKLSSPETVETPPTSWSPEVMDSGYPNSASAQDMTPEYDLSSIAQDHISDSESPSVAEAPRLLEVIAVENGDLANNNRDGEGNNMEAAELNDIEDLQPLIDVLENDLENENDIYVVENDFPIWLLRILNMANPIDVGIHMQDHRELRFPNEEADDDAARYVNMEHDEGFDSSSEENSDLENNEMRDNVNENALMNDDVENDENSDSGSEQWAAGGT</sequence>
<dbReference type="InterPro" id="IPR029063">
    <property type="entry name" value="SAM-dependent_MTases_sf"/>
</dbReference>
<evidence type="ECO:0000256" key="11">
    <source>
        <dbReference type="ARBA" id="ARBA00035025"/>
    </source>
</evidence>
<dbReference type="FunFam" id="3.40.50.150:FF:000124">
    <property type="entry name" value="HEN methyltransferase 1"/>
    <property type="match status" value="1"/>
</dbReference>
<dbReference type="SUPFAM" id="SSF53335">
    <property type="entry name" value="S-adenosyl-L-methionine-dependent methyltransferases"/>
    <property type="match status" value="1"/>
</dbReference>
<keyword evidence="4 15" id="KW-0489">Methyltransferase</keyword>
<evidence type="ECO:0000256" key="6">
    <source>
        <dbReference type="ARBA" id="ARBA00022691"/>
    </source>
</evidence>
<dbReference type="GO" id="GO:0005634">
    <property type="term" value="C:nucleus"/>
    <property type="evidence" value="ECO:0007669"/>
    <property type="project" value="TreeGrafter"/>
</dbReference>
<dbReference type="GO" id="GO:0046872">
    <property type="term" value="F:metal ion binding"/>
    <property type="evidence" value="ECO:0007669"/>
    <property type="project" value="UniProtKB-KW"/>
</dbReference>
<keyword evidence="8" id="KW-0460">Magnesium</keyword>
<comment type="cofactor">
    <cofactor evidence="1">
        <name>Mg(2+)</name>
        <dbReference type="ChEBI" id="CHEBI:18420"/>
    </cofactor>
</comment>
<dbReference type="EC" id="2.1.1.386" evidence="11"/>
<feature type="region of interest" description="Disordered" evidence="13">
    <location>
        <begin position="1148"/>
        <end position="1198"/>
    </location>
</feature>
<keyword evidence="10" id="KW-0943">RNA-mediated gene silencing</keyword>
<dbReference type="GO" id="GO:0001510">
    <property type="term" value="P:RNA methylation"/>
    <property type="evidence" value="ECO:0007669"/>
    <property type="project" value="InterPro"/>
</dbReference>
<gene>
    <name evidence="15" type="ORF">WH47_12813</name>
</gene>
<feature type="chain" id="PRO_5005575072" description="Small RNA 2'-O-methyltransferase" evidence="14">
    <location>
        <begin position="19"/>
        <end position="1198"/>
    </location>
</feature>
<dbReference type="Proteomes" id="UP000053825">
    <property type="component" value="Unassembled WGS sequence"/>
</dbReference>
<dbReference type="AlphaFoldDB" id="A0A0L7R5B7"/>
<keyword evidence="16" id="KW-1185">Reference proteome</keyword>
<dbReference type="GO" id="GO:0003723">
    <property type="term" value="F:RNA binding"/>
    <property type="evidence" value="ECO:0007669"/>
    <property type="project" value="UniProtKB-KW"/>
</dbReference>
<protein>
    <recommendedName>
        <fullName evidence="3">Small RNA 2'-O-methyltransferase</fullName>
        <ecNumber evidence="11">2.1.1.386</ecNumber>
    </recommendedName>
</protein>
<comment type="catalytic activity">
    <reaction evidence="12">
        <text>small RNA 3'-end nucleotide + S-adenosyl-L-methionine = small RNA 3'-end 2'-O-methylnucleotide + S-adenosyl-L-homocysteine + H(+)</text>
        <dbReference type="Rhea" id="RHEA:37887"/>
        <dbReference type="Rhea" id="RHEA-COMP:10415"/>
        <dbReference type="Rhea" id="RHEA-COMP:10416"/>
        <dbReference type="ChEBI" id="CHEBI:15378"/>
        <dbReference type="ChEBI" id="CHEBI:57856"/>
        <dbReference type="ChEBI" id="CHEBI:59789"/>
        <dbReference type="ChEBI" id="CHEBI:74896"/>
        <dbReference type="ChEBI" id="CHEBI:74898"/>
        <dbReference type="EC" id="2.1.1.386"/>
    </reaction>
</comment>
<name>A0A0L7R5B7_9HYME</name>
<keyword evidence="6" id="KW-0949">S-adenosyl-L-methionine</keyword>
<evidence type="ECO:0000256" key="4">
    <source>
        <dbReference type="ARBA" id="ARBA00022603"/>
    </source>
</evidence>
<evidence type="ECO:0000256" key="10">
    <source>
        <dbReference type="ARBA" id="ARBA00023158"/>
    </source>
</evidence>
<dbReference type="EMBL" id="KQ414654">
    <property type="protein sequence ID" value="KOC66014.1"/>
    <property type="molecule type" value="Genomic_DNA"/>
</dbReference>
<feature type="compositionally biased region" description="Polar residues" evidence="13">
    <location>
        <begin position="702"/>
        <end position="711"/>
    </location>
</feature>
<evidence type="ECO:0000256" key="3">
    <source>
        <dbReference type="ARBA" id="ARBA00021330"/>
    </source>
</evidence>
<evidence type="ECO:0000256" key="13">
    <source>
        <dbReference type="SAM" id="MobiDB-lite"/>
    </source>
</evidence>
<dbReference type="PANTHER" id="PTHR21404">
    <property type="entry name" value="HEN1"/>
    <property type="match status" value="1"/>
</dbReference>
<comment type="similarity">
    <text evidence="2">Belongs to the methyltransferase superfamily. HEN1 family.</text>
</comment>
<evidence type="ECO:0000256" key="9">
    <source>
        <dbReference type="ARBA" id="ARBA00022884"/>
    </source>
</evidence>
<feature type="compositionally biased region" description="Acidic residues" evidence="13">
    <location>
        <begin position="1151"/>
        <end position="1163"/>
    </location>
</feature>
<dbReference type="GO" id="GO:0030422">
    <property type="term" value="P:siRNA processing"/>
    <property type="evidence" value="ECO:0007669"/>
    <property type="project" value="TreeGrafter"/>
</dbReference>
<feature type="signal peptide" evidence="14">
    <location>
        <begin position="1"/>
        <end position="18"/>
    </location>
</feature>
<evidence type="ECO:0000313" key="15">
    <source>
        <dbReference type="EMBL" id="KOC66014.1"/>
    </source>
</evidence>
<dbReference type="GO" id="GO:0090486">
    <property type="term" value="F:small RNA 2'-O-methyltransferase activity"/>
    <property type="evidence" value="ECO:0007669"/>
    <property type="project" value="UniProtKB-EC"/>
</dbReference>
<evidence type="ECO:0000256" key="7">
    <source>
        <dbReference type="ARBA" id="ARBA00022723"/>
    </source>
</evidence>
<dbReference type="InterPro" id="IPR026610">
    <property type="entry name" value="Hen1"/>
</dbReference>
<evidence type="ECO:0000256" key="8">
    <source>
        <dbReference type="ARBA" id="ARBA00022842"/>
    </source>
</evidence>
<evidence type="ECO:0000313" key="16">
    <source>
        <dbReference type="Proteomes" id="UP000053825"/>
    </source>
</evidence>